<feature type="transmembrane region" description="Helical" evidence="1">
    <location>
        <begin position="86"/>
        <end position="108"/>
    </location>
</feature>
<dbReference type="AlphaFoldDB" id="A0A1G7KMT2"/>
<dbReference type="GeneID" id="78060858"/>
<evidence type="ECO:0000256" key="1">
    <source>
        <dbReference type="SAM" id="Phobius"/>
    </source>
</evidence>
<evidence type="ECO:0000313" key="2">
    <source>
        <dbReference type="EMBL" id="SDF38079.1"/>
    </source>
</evidence>
<organism evidence="2 3">
    <name type="scientific">Cellulophaga baltica</name>
    <dbReference type="NCBI Taxonomy" id="76594"/>
    <lineage>
        <taxon>Bacteria</taxon>
        <taxon>Pseudomonadati</taxon>
        <taxon>Bacteroidota</taxon>
        <taxon>Flavobacteriia</taxon>
        <taxon>Flavobacteriales</taxon>
        <taxon>Flavobacteriaceae</taxon>
        <taxon>Cellulophaga</taxon>
    </lineage>
</organism>
<feature type="transmembrane region" description="Helical" evidence="1">
    <location>
        <begin position="61"/>
        <end position="79"/>
    </location>
</feature>
<feature type="transmembrane region" description="Helical" evidence="1">
    <location>
        <begin position="12"/>
        <end position="32"/>
    </location>
</feature>
<dbReference type="RefSeq" id="WP_051333201.1">
    <property type="nucleotide sequence ID" value="NZ_CANLMK010000001.1"/>
</dbReference>
<name>A0A1G7KMT2_9FLAO</name>
<reference evidence="3" key="1">
    <citation type="submission" date="2016-10" db="EMBL/GenBank/DDBJ databases">
        <authorList>
            <person name="Varghese N."/>
            <person name="Submissions S."/>
        </authorList>
    </citation>
    <scope>NUCLEOTIDE SEQUENCE [LARGE SCALE GENOMIC DNA]</scope>
    <source>
        <strain evidence="3">DSM 24729</strain>
    </source>
</reference>
<keyword evidence="1" id="KW-0812">Transmembrane</keyword>
<sequence>MKAIFTTVSAKIKALNFLAISIGLVYLFFGALKFFSSLSPAEDLAIQTINSITLHLIPEKTALLLLALWETFVGICLLLNFHKKAILVLALVHMFFTFTPLFIAPEIIFSNTSFAPTLLGQYIFKNIVIIAALATLLKDVHTKKQLRLATNQ</sequence>
<dbReference type="eggNOG" id="COG3059">
    <property type="taxonomic scope" value="Bacteria"/>
</dbReference>
<keyword evidence="1" id="KW-0472">Membrane</keyword>
<protein>
    <recommendedName>
        <fullName evidence="4">Doxx family protein</fullName>
    </recommendedName>
</protein>
<gene>
    <name evidence="2" type="ORF">SAMN04487992_11339</name>
</gene>
<evidence type="ECO:0000313" key="3">
    <source>
        <dbReference type="Proteomes" id="UP000182114"/>
    </source>
</evidence>
<accession>A0A1G7KMT2</accession>
<keyword evidence="3" id="KW-1185">Reference proteome</keyword>
<dbReference type="Proteomes" id="UP000182114">
    <property type="component" value="Unassembled WGS sequence"/>
</dbReference>
<feature type="transmembrane region" description="Helical" evidence="1">
    <location>
        <begin position="114"/>
        <end position="137"/>
    </location>
</feature>
<dbReference type="EMBL" id="FNBD01000013">
    <property type="protein sequence ID" value="SDF38079.1"/>
    <property type="molecule type" value="Genomic_DNA"/>
</dbReference>
<evidence type="ECO:0008006" key="4">
    <source>
        <dbReference type="Google" id="ProtNLM"/>
    </source>
</evidence>
<keyword evidence="1" id="KW-1133">Transmembrane helix</keyword>
<proteinExistence type="predicted"/>